<evidence type="ECO:0000259" key="6">
    <source>
        <dbReference type="PROSITE" id="PS50885"/>
    </source>
</evidence>
<evidence type="ECO:0000256" key="3">
    <source>
        <dbReference type="PROSITE-ProRule" id="PRU00284"/>
    </source>
</evidence>
<dbReference type="Gene3D" id="1.10.287.950">
    <property type="entry name" value="Methyl-accepting chemotaxis protein"/>
    <property type="match status" value="1"/>
</dbReference>
<keyword evidence="4" id="KW-0812">Transmembrane</keyword>
<name>A0A1E3AJ99_9FIRM</name>
<dbReference type="InterPro" id="IPR003660">
    <property type="entry name" value="HAMP_dom"/>
</dbReference>
<dbReference type="InterPro" id="IPR004090">
    <property type="entry name" value="Chemotax_Me-accpt_rcpt"/>
</dbReference>
<reference evidence="7 8" key="1">
    <citation type="submission" date="2016-07" db="EMBL/GenBank/DDBJ databases">
        <title>Characterization of isolates of Eisenbergiella tayi derived from blood cultures, using whole genome sequencing.</title>
        <authorList>
            <person name="Burdz T."/>
            <person name="Wiebe D."/>
            <person name="Huynh C."/>
            <person name="Bernard K."/>
        </authorList>
    </citation>
    <scope>NUCLEOTIDE SEQUENCE [LARGE SCALE GENOMIC DNA]</scope>
    <source>
        <strain evidence="7 8">NML 120489</strain>
    </source>
</reference>
<dbReference type="GO" id="GO:0005886">
    <property type="term" value="C:plasma membrane"/>
    <property type="evidence" value="ECO:0007669"/>
    <property type="project" value="TreeGrafter"/>
</dbReference>
<keyword evidence="4" id="KW-0472">Membrane</keyword>
<dbReference type="EMBL" id="MCGI01000006">
    <property type="protein sequence ID" value="ODM08276.1"/>
    <property type="molecule type" value="Genomic_DNA"/>
</dbReference>
<keyword evidence="4" id="KW-1133">Transmembrane helix</keyword>
<organism evidence="7 8">
    <name type="scientific">Eisenbergiella tayi</name>
    <dbReference type="NCBI Taxonomy" id="1432052"/>
    <lineage>
        <taxon>Bacteria</taxon>
        <taxon>Bacillati</taxon>
        <taxon>Bacillota</taxon>
        <taxon>Clostridia</taxon>
        <taxon>Lachnospirales</taxon>
        <taxon>Lachnospiraceae</taxon>
        <taxon>Eisenbergiella</taxon>
    </lineage>
</organism>
<dbReference type="SUPFAM" id="SSF58104">
    <property type="entry name" value="Methyl-accepting chemotaxis protein (MCP) signaling domain"/>
    <property type="match status" value="1"/>
</dbReference>
<dbReference type="GO" id="GO:0007165">
    <property type="term" value="P:signal transduction"/>
    <property type="evidence" value="ECO:0007669"/>
    <property type="project" value="UniProtKB-KW"/>
</dbReference>
<accession>A0A1E3AJ99</accession>
<comment type="caution">
    <text evidence="7">The sequence shown here is derived from an EMBL/GenBank/DDBJ whole genome shotgun (WGS) entry which is preliminary data.</text>
</comment>
<dbReference type="CDD" id="cd11386">
    <property type="entry name" value="MCP_signal"/>
    <property type="match status" value="1"/>
</dbReference>
<dbReference type="Pfam" id="PF00015">
    <property type="entry name" value="MCPsignal"/>
    <property type="match status" value="1"/>
</dbReference>
<keyword evidence="1" id="KW-0145">Chemotaxis</keyword>
<evidence type="ECO:0000256" key="4">
    <source>
        <dbReference type="SAM" id="Phobius"/>
    </source>
</evidence>
<dbReference type="Gene3D" id="6.10.340.10">
    <property type="match status" value="1"/>
</dbReference>
<dbReference type="GO" id="GO:0004888">
    <property type="term" value="F:transmembrane signaling receptor activity"/>
    <property type="evidence" value="ECO:0007669"/>
    <property type="project" value="InterPro"/>
</dbReference>
<dbReference type="RefSeq" id="WP_069159093.1">
    <property type="nucleotide sequence ID" value="NZ_DBFYTC010000235.1"/>
</dbReference>
<dbReference type="GO" id="GO:0006935">
    <property type="term" value="P:chemotaxis"/>
    <property type="evidence" value="ECO:0007669"/>
    <property type="project" value="UniProtKB-KW"/>
</dbReference>
<comment type="similarity">
    <text evidence="2">Belongs to the methyl-accepting chemotaxis (MCP) protein family.</text>
</comment>
<gene>
    <name evidence="7" type="primary">tar_2</name>
    <name evidence="7" type="ORF">BEH84_05601</name>
</gene>
<dbReference type="CDD" id="cd06225">
    <property type="entry name" value="HAMP"/>
    <property type="match status" value="1"/>
</dbReference>
<evidence type="ECO:0000256" key="1">
    <source>
        <dbReference type="ARBA" id="ARBA00022500"/>
    </source>
</evidence>
<evidence type="ECO:0000313" key="7">
    <source>
        <dbReference type="EMBL" id="ODM08276.1"/>
    </source>
</evidence>
<dbReference type="InterPro" id="IPR024478">
    <property type="entry name" value="HlyB_4HB_MCP"/>
</dbReference>
<feature type="domain" description="HAMP" evidence="6">
    <location>
        <begin position="208"/>
        <end position="260"/>
    </location>
</feature>
<feature type="domain" description="Methyl-accepting transducer" evidence="5">
    <location>
        <begin position="312"/>
        <end position="541"/>
    </location>
</feature>
<proteinExistence type="inferred from homology"/>
<dbReference type="PROSITE" id="PS50111">
    <property type="entry name" value="CHEMOTAXIS_TRANSDUC_2"/>
    <property type="match status" value="1"/>
</dbReference>
<dbReference type="AlphaFoldDB" id="A0A1E3AJ99"/>
<dbReference type="Proteomes" id="UP000095003">
    <property type="component" value="Unassembled WGS sequence"/>
</dbReference>
<evidence type="ECO:0000259" key="5">
    <source>
        <dbReference type="PROSITE" id="PS50111"/>
    </source>
</evidence>
<dbReference type="PRINTS" id="PR00260">
    <property type="entry name" value="CHEMTRNSDUCR"/>
</dbReference>
<dbReference type="PATRIC" id="fig|1432052.3.peg.6204"/>
<sequence>MRNLKIGQKLSITFEVILILLLVTVGVAIYSLSSLSSSFTDFYSVGYQVSHKATDMRRTIQSAIQDIAFGMLETDQQKAQDYFAEADTEMQILKEEFDYMEKNYRGDKSDVAKALEIMNSSIQYRTEVQDLATRGRNEEAVEVFFNSYKPLLTEAQDLLEKMDNYTTNLAADDYEASMSDKSATMVLLIIISAVALLTTIILAVDVTRRITKPIKEIEAAVKEMAGGNLDVTIAYESRDELGSLSNSVREMTGRLKAIISDEAYVLGELATGNFNVLSRMADSYVGAFQGILEAMRGIKKSLNETLRQINQSADQVASGSEQVSSGAQALSQGATEQASSIEELAATINEISEQVKSNAENAMDVSAKAVQTGRQMAESNGQMQEMIAAMEEISNSSNEIGKIIKTIEDIAFQTNILALNAAVEAARAGSAGKGFAVVADEVRNLASKSADASKSTAALIEASLKAVENGTRIAGQTADFMTEVVEGTKVLTETIDKISEASNAQAASINQVTQGVDQISSVVQTNSATAEESAAASEELSGQAQILKRLVGRFTLQDDGTANTGFITGCEVNSYDTVPGGAATVSSFDNSKY</sequence>
<dbReference type="PROSITE" id="PS50885">
    <property type="entry name" value="HAMP"/>
    <property type="match status" value="1"/>
</dbReference>
<dbReference type="SMART" id="SM00283">
    <property type="entry name" value="MA"/>
    <property type="match status" value="1"/>
</dbReference>
<keyword evidence="3" id="KW-0807">Transducer</keyword>
<dbReference type="GeneID" id="93301464"/>
<feature type="transmembrane region" description="Helical" evidence="4">
    <location>
        <begin position="183"/>
        <end position="204"/>
    </location>
</feature>
<dbReference type="Pfam" id="PF00672">
    <property type="entry name" value="HAMP"/>
    <property type="match status" value="1"/>
</dbReference>
<dbReference type="PANTHER" id="PTHR43531:SF11">
    <property type="entry name" value="METHYL-ACCEPTING CHEMOTAXIS PROTEIN 3"/>
    <property type="match status" value="1"/>
</dbReference>
<evidence type="ECO:0000313" key="8">
    <source>
        <dbReference type="Proteomes" id="UP000095003"/>
    </source>
</evidence>
<protein>
    <submittedName>
        <fullName evidence="7">Methyl-accepting chemotaxis protein II</fullName>
    </submittedName>
</protein>
<evidence type="ECO:0000256" key="2">
    <source>
        <dbReference type="ARBA" id="ARBA00029447"/>
    </source>
</evidence>
<dbReference type="InterPro" id="IPR051310">
    <property type="entry name" value="MCP_chemotaxis"/>
</dbReference>
<dbReference type="SMART" id="SM00304">
    <property type="entry name" value="HAMP"/>
    <property type="match status" value="2"/>
</dbReference>
<feature type="transmembrane region" description="Helical" evidence="4">
    <location>
        <begin position="12"/>
        <end position="32"/>
    </location>
</feature>
<dbReference type="Pfam" id="PF12729">
    <property type="entry name" value="4HB_MCP_1"/>
    <property type="match status" value="1"/>
</dbReference>
<dbReference type="PANTHER" id="PTHR43531">
    <property type="entry name" value="PROTEIN ICFG"/>
    <property type="match status" value="1"/>
</dbReference>
<dbReference type="InterPro" id="IPR004089">
    <property type="entry name" value="MCPsignal_dom"/>
</dbReference>